<dbReference type="AlphaFoldDB" id="A0A0E3SA37"/>
<accession>A0A0E3SA37</accession>
<dbReference type="RefSeq" id="WP_048138129.1">
    <property type="nucleotide sequence ID" value="NZ_CP009516.1"/>
</dbReference>
<dbReference type="KEGG" id="mhor:MSHOH_1148"/>
<dbReference type="EMBL" id="CP009516">
    <property type="protein sequence ID" value="AKB77631.1"/>
    <property type="molecule type" value="Genomic_DNA"/>
</dbReference>
<dbReference type="HOGENOM" id="CLU_1032936_0_0_2"/>
<dbReference type="Proteomes" id="UP000033101">
    <property type="component" value="Chromosome"/>
</dbReference>
<dbReference type="OrthoDB" id="227825at2157"/>
<evidence type="ECO:0000313" key="2">
    <source>
        <dbReference type="Proteomes" id="UP000033101"/>
    </source>
</evidence>
<dbReference type="Pfam" id="PF04283">
    <property type="entry name" value="CheF-arch"/>
    <property type="match status" value="1"/>
</dbReference>
<gene>
    <name evidence="1" type="ORF">MSHOH_1148</name>
</gene>
<proteinExistence type="predicted"/>
<dbReference type="PANTHER" id="PTHR42201">
    <property type="entry name" value="TAXIS PROTEIN"/>
    <property type="match status" value="1"/>
</dbReference>
<dbReference type="GO" id="GO:0006935">
    <property type="term" value="P:chemotaxis"/>
    <property type="evidence" value="ECO:0007669"/>
    <property type="project" value="InterPro"/>
</dbReference>
<dbReference type="STRING" id="1434110.MSHOH_1148"/>
<evidence type="ECO:0000313" key="1">
    <source>
        <dbReference type="EMBL" id="AKB77631.1"/>
    </source>
</evidence>
<dbReference type="PIRSF" id="PIRSF026802">
    <property type="entry name" value="UCP026802"/>
    <property type="match status" value="1"/>
</dbReference>
<protein>
    <submittedName>
        <fullName evidence="1">Uncharacterized protein</fullName>
    </submittedName>
</protein>
<reference evidence="1 2" key="1">
    <citation type="submission" date="2014-07" db="EMBL/GenBank/DDBJ databases">
        <title>Methanogenic archaea and the global carbon cycle.</title>
        <authorList>
            <person name="Henriksen J.R."/>
            <person name="Luke J."/>
            <person name="Reinhart S."/>
            <person name="Benedict M.N."/>
            <person name="Youngblut N.D."/>
            <person name="Metcalf M.E."/>
            <person name="Whitaker R.J."/>
            <person name="Metcalf W.W."/>
        </authorList>
    </citation>
    <scope>NUCLEOTIDE SEQUENCE [LARGE SCALE GENOMIC DNA]</scope>
    <source>
        <strain evidence="1 2">HB-1</strain>
    </source>
</reference>
<keyword evidence="2" id="KW-1185">Reference proteome</keyword>
<sequence length="267" mass="29946">MTDKVHLRTPVKTYDNGGWVDVELIITDSDLVIGKKSISLKEIEDLEDIDIEGVSCIKIKKDGKFIIKLPLNLHQQVFKYIAFNLKADKFAVFFLSSATVGGVVSSGAQWEKGYFSVTDEGFWFLSAKNQKRIPIENLGSVKTDLRDVGGKQRKVLVLSHVEKSNVVTSLVLCPESTLEMLEGYLQRLFEKHKPAIKLSDNEMEILTLIYSGLDFASIENIAGMSTDELNSYYDRLVDSGLAKVVKIRKEIELTPHGVSMVDKISKR</sequence>
<organism evidence="1 2">
    <name type="scientific">Methanosarcina horonobensis HB-1 = JCM 15518</name>
    <dbReference type="NCBI Taxonomy" id="1434110"/>
    <lineage>
        <taxon>Archaea</taxon>
        <taxon>Methanobacteriati</taxon>
        <taxon>Methanobacteriota</taxon>
        <taxon>Stenosarchaea group</taxon>
        <taxon>Methanomicrobia</taxon>
        <taxon>Methanosarcinales</taxon>
        <taxon>Methanosarcinaceae</taxon>
        <taxon>Methanosarcina</taxon>
    </lineage>
</organism>
<name>A0A0E3SA37_9EURY</name>
<dbReference type="PATRIC" id="fig|1434110.4.peg.1428"/>
<dbReference type="InterPro" id="IPR007381">
    <property type="entry name" value="CheF1/F2"/>
</dbReference>
<dbReference type="PANTHER" id="PTHR42201:SF1">
    <property type="entry name" value="TAXIS PROTEIN"/>
    <property type="match status" value="1"/>
</dbReference>
<dbReference type="GeneID" id="24830315"/>